<dbReference type="Pfam" id="PF01926">
    <property type="entry name" value="MMR_HSR1"/>
    <property type="match status" value="1"/>
</dbReference>
<proteinExistence type="predicted"/>
<dbReference type="Proteomes" id="UP000696573">
    <property type="component" value="Unassembled WGS sequence"/>
</dbReference>
<dbReference type="InterPro" id="IPR027417">
    <property type="entry name" value="P-loop_NTPase"/>
</dbReference>
<feature type="compositionally biased region" description="Polar residues" evidence="2">
    <location>
        <begin position="1"/>
        <end position="11"/>
    </location>
</feature>
<dbReference type="Gene3D" id="3.40.50.300">
    <property type="entry name" value="P-loop containing nucleotide triphosphate hydrolases"/>
    <property type="match status" value="1"/>
</dbReference>
<keyword evidence="1" id="KW-0175">Coiled coil</keyword>
<feature type="region of interest" description="Disordered" evidence="2">
    <location>
        <begin position="354"/>
        <end position="388"/>
    </location>
</feature>
<dbReference type="SUPFAM" id="SSF52540">
    <property type="entry name" value="P-loop containing nucleoside triphosphate hydrolases"/>
    <property type="match status" value="1"/>
</dbReference>
<dbReference type="OrthoDB" id="8954335at2759"/>
<evidence type="ECO:0000313" key="4">
    <source>
        <dbReference type="EMBL" id="CAH0040110.1"/>
    </source>
</evidence>
<name>A0A9N9YXN0_9HYPO</name>
<protein>
    <recommendedName>
        <fullName evidence="3">G domain-containing protein</fullName>
    </recommendedName>
</protein>
<dbReference type="CDD" id="cd00882">
    <property type="entry name" value="Ras_like_GTPase"/>
    <property type="match status" value="1"/>
</dbReference>
<feature type="compositionally biased region" description="Polar residues" evidence="2">
    <location>
        <begin position="367"/>
        <end position="377"/>
    </location>
</feature>
<dbReference type="InterPro" id="IPR006073">
    <property type="entry name" value="GTP-bd"/>
</dbReference>
<evidence type="ECO:0000313" key="5">
    <source>
        <dbReference type="Proteomes" id="UP000696573"/>
    </source>
</evidence>
<feature type="coiled-coil region" evidence="1">
    <location>
        <begin position="289"/>
        <end position="323"/>
    </location>
</feature>
<accession>A0A9N9YXN0</accession>
<dbReference type="EMBL" id="CABFNQ020000762">
    <property type="protein sequence ID" value="CAH0040110.1"/>
    <property type="molecule type" value="Genomic_DNA"/>
</dbReference>
<evidence type="ECO:0000256" key="2">
    <source>
        <dbReference type="SAM" id="MobiDB-lite"/>
    </source>
</evidence>
<reference evidence="4" key="1">
    <citation type="submission" date="2021-10" db="EMBL/GenBank/DDBJ databases">
        <authorList>
            <person name="Piombo E."/>
        </authorList>
    </citation>
    <scope>NUCLEOTIDE SEQUENCE</scope>
</reference>
<sequence length="615" mass="68850">MLQKNSSSSRRVATMGRHPDLGLSDPPGPSPAIFRCGRAPKPNDVFIAIMGVTGSGKSSFISQCCGGLVRVGHDLTGCTSTVDVHVFDLSPTQTVYLIDTPGFDDTSRGDAEVLTQIAAWLGESYQHKILLHGIVYLHPITDRRMLGSARRNLNVFIKLCGLDALQKVVLATTMWDITDQEIAESRERELIETEGFWGWMKSQGCMVSRHDHTTKSAVRIIHQLAHHKEPVVTDLQRELVEENLPLNETSAGQKIQSELLAERNKLAGISRDMEAHLRQAIKEGNAAAVAMFSEEREKYADEIKKLEMEIANLRITVEKLFDKDHRRRHTVDHSIPPTVIHRQSLDEDTKARLAERELPPTPPRASLSETRPRQIQQPELKGVSQAVRMPPGNSATSVSMWGDVVCIIGDVGLSSTQYPRLKLDSDSAFLRSISLGDVASDGFRSWIARYEERWMASNNLARVYPKLGHGITSRGLQRLKCCFLGPHGQFFAKWQDGQHLYSSPIDIPKILDGQIDVVDVAFGYEGTYFVAYTAPGDKSLFRYDLGNHYDDLAYFLNNEKRRIIILSITLDPRNGTDYILVYNECIQRALRTEIKGPKVRFQSSGPNASAISSFW</sequence>
<gene>
    <name evidence="4" type="ORF">CRHIZ90672A_00005820</name>
</gene>
<organism evidence="4 5">
    <name type="scientific">Clonostachys rhizophaga</name>
    <dbReference type="NCBI Taxonomy" id="160324"/>
    <lineage>
        <taxon>Eukaryota</taxon>
        <taxon>Fungi</taxon>
        <taxon>Dikarya</taxon>
        <taxon>Ascomycota</taxon>
        <taxon>Pezizomycotina</taxon>
        <taxon>Sordariomycetes</taxon>
        <taxon>Hypocreomycetidae</taxon>
        <taxon>Hypocreales</taxon>
        <taxon>Bionectriaceae</taxon>
        <taxon>Clonostachys</taxon>
    </lineage>
</organism>
<feature type="domain" description="G" evidence="3">
    <location>
        <begin position="47"/>
        <end position="110"/>
    </location>
</feature>
<evidence type="ECO:0000259" key="3">
    <source>
        <dbReference type="Pfam" id="PF01926"/>
    </source>
</evidence>
<feature type="region of interest" description="Disordered" evidence="2">
    <location>
        <begin position="1"/>
        <end position="32"/>
    </location>
</feature>
<comment type="caution">
    <text evidence="4">The sequence shown here is derived from an EMBL/GenBank/DDBJ whole genome shotgun (WGS) entry which is preliminary data.</text>
</comment>
<dbReference type="AlphaFoldDB" id="A0A9N9YXN0"/>
<keyword evidence="5" id="KW-1185">Reference proteome</keyword>
<dbReference type="GO" id="GO:0005525">
    <property type="term" value="F:GTP binding"/>
    <property type="evidence" value="ECO:0007669"/>
    <property type="project" value="InterPro"/>
</dbReference>
<evidence type="ECO:0000256" key="1">
    <source>
        <dbReference type="SAM" id="Coils"/>
    </source>
</evidence>